<dbReference type="AlphaFoldDB" id="A0AAI8Z1I1"/>
<evidence type="ECO:0000256" key="3">
    <source>
        <dbReference type="ARBA" id="ARBA00022630"/>
    </source>
</evidence>
<proteinExistence type="inferred from homology"/>
<sequence>MTGSVVRDPLCGISVLISGSGICGLMTALECWRKGCTVRILERAKTEQTQGDSFMIGPSALNAFRNWPELEEREREVAYKPMISFYNHRGERLAGPFNTSNVVSKNWQHLGDEDSPITRQSRPKFHSILLEQLRKIGIEVEYDNGVVDYFEDAPNQVGGVVLEDGSKHTANVVVAADGVRSKSWSLVAGHPVPAKSSGNGIFRVAYPVELALADPMIAERFRLYEDGRSSTELWVGPGLQAFFWRSEDEMSWAITHPDWGSAEESWGNKVHPDEVLKFTATIDGWPEVADRVIRATPTDSLVDWKLMWRDPQPTWTSPGGHVVQLGDAAHTFLPSSANGGTQAMEDAISLAACIALGGKTNIPDATRVHNLLRFERVSCLQAWGIANADDRDTNRHKQEENKFTLTIGKWILDHDPEQYAKEKYAEALAHLKEGKSFQNTNTPPGMVYRPWTIDGLIAARERGEPTVLGGDWS</sequence>
<dbReference type="Proteomes" id="UP001296104">
    <property type="component" value="Unassembled WGS sequence"/>
</dbReference>
<dbReference type="PANTHER" id="PTHR13789">
    <property type="entry name" value="MONOOXYGENASE"/>
    <property type="match status" value="1"/>
</dbReference>
<name>A0AAI8Z1I1_9PEZI</name>
<dbReference type="InterPro" id="IPR002938">
    <property type="entry name" value="FAD-bd"/>
</dbReference>
<dbReference type="PRINTS" id="PR00420">
    <property type="entry name" value="RNGMNOXGNASE"/>
</dbReference>
<keyword evidence="9" id="KW-1185">Reference proteome</keyword>
<dbReference type="PANTHER" id="PTHR13789:SF315">
    <property type="entry name" value="FAD-DEPENDENT MONOOXYGENASE MDPD"/>
    <property type="match status" value="1"/>
</dbReference>
<dbReference type="Gene3D" id="3.50.50.60">
    <property type="entry name" value="FAD/NAD(P)-binding domain"/>
    <property type="match status" value="1"/>
</dbReference>
<comment type="similarity">
    <text evidence="2">Belongs to the paxM FAD-dependent monooxygenase family.</text>
</comment>
<dbReference type="SUPFAM" id="SSF51905">
    <property type="entry name" value="FAD/NAD(P)-binding domain"/>
    <property type="match status" value="1"/>
</dbReference>
<dbReference type="GO" id="GO:0004497">
    <property type="term" value="F:monooxygenase activity"/>
    <property type="evidence" value="ECO:0007669"/>
    <property type="project" value="UniProtKB-KW"/>
</dbReference>
<keyword evidence="6" id="KW-0503">Monooxygenase</keyword>
<evidence type="ECO:0000256" key="1">
    <source>
        <dbReference type="ARBA" id="ARBA00001974"/>
    </source>
</evidence>
<evidence type="ECO:0000313" key="8">
    <source>
        <dbReference type="EMBL" id="CAK4030915.1"/>
    </source>
</evidence>
<evidence type="ECO:0000259" key="7">
    <source>
        <dbReference type="Pfam" id="PF01494"/>
    </source>
</evidence>
<dbReference type="GO" id="GO:0071949">
    <property type="term" value="F:FAD binding"/>
    <property type="evidence" value="ECO:0007669"/>
    <property type="project" value="InterPro"/>
</dbReference>
<keyword evidence="4" id="KW-0274">FAD</keyword>
<evidence type="ECO:0000256" key="4">
    <source>
        <dbReference type="ARBA" id="ARBA00022827"/>
    </source>
</evidence>
<comment type="caution">
    <text evidence="8">The sequence shown here is derived from an EMBL/GenBank/DDBJ whole genome shotgun (WGS) entry which is preliminary data.</text>
</comment>
<evidence type="ECO:0000256" key="5">
    <source>
        <dbReference type="ARBA" id="ARBA00023002"/>
    </source>
</evidence>
<evidence type="ECO:0000256" key="6">
    <source>
        <dbReference type="ARBA" id="ARBA00023033"/>
    </source>
</evidence>
<dbReference type="Pfam" id="PF01494">
    <property type="entry name" value="FAD_binding_3"/>
    <property type="match status" value="1"/>
</dbReference>
<dbReference type="InterPro" id="IPR036188">
    <property type="entry name" value="FAD/NAD-bd_sf"/>
</dbReference>
<gene>
    <name evidence="8" type="ORF">LECACI_7A006073</name>
</gene>
<protein>
    <submittedName>
        <fullName evidence="8">FAD NAD(P)-binding domain-containing</fullName>
    </submittedName>
</protein>
<keyword evidence="5" id="KW-0560">Oxidoreductase</keyword>
<accession>A0AAI8Z1I1</accession>
<comment type="cofactor">
    <cofactor evidence="1">
        <name>FAD</name>
        <dbReference type="ChEBI" id="CHEBI:57692"/>
    </cofactor>
</comment>
<organism evidence="8 9">
    <name type="scientific">Lecanosticta acicola</name>
    <dbReference type="NCBI Taxonomy" id="111012"/>
    <lineage>
        <taxon>Eukaryota</taxon>
        <taxon>Fungi</taxon>
        <taxon>Dikarya</taxon>
        <taxon>Ascomycota</taxon>
        <taxon>Pezizomycotina</taxon>
        <taxon>Dothideomycetes</taxon>
        <taxon>Dothideomycetidae</taxon>
        <taxon>Mycosphaerellales</taxon>
        <taxon>Mycosphaerellaceae</taxon>
        <taxon>Lecanosticta</taxon>
    </lineage>
</organism>
<evidence type="ECO:0000313" key="9">
    <source>
        <dbReference type="Proteomes" id="UP001296104"/>
    </source>
</evidence>
<evidence type="ECO:0000256" key="2">
    <source>
        <dbReference type="ARBA" id="ARBA00007992"/>
    </source>
</evidence>
<dbReference type="EMBL" id="CAVMBE010000041">
    <property type="protein sequence ID" value="CAK4030915.1"/>
    <property type="molecule type" value="Genomic_DNA"/>
</dbReference>
<reference evidence="8" key="1">
    <citation type="submission" date="2023-11" db="EMBL/GenBank/DDBJ databases">
        <authorList>
            <person name="Alioto T."/>
            <person name="Alioto T."/>
            <person name="Gomez Garrido J."/>
        </authorList>
    </citation>
    <scope>NUCLEOTIDE SEQUENCE</scope>
</reference>
<dbReference type="InterPro" id="IPR050493">
    <property type="entry name" value="FAD-dep_Monooxygenase_BioMet"/>
</dbReference>
<feature type="domain" description="FAD-binding" evidence="7">
    <location>
        <begin position="14"/>
        <end position="355"/>
    </location>
</feature>
<keyword evidence="3" id="KW-0285">Flavoprotein</keyword>